<reference evidence="1" key="1">
    <citation type="submission" date="2014-09" db="EMBL/GenBank/DDBJ databases">
        <authorList>
            <person name="Magalhaes I.L.F."/>
            <person name="Oliveira U."/>
            <person name="Santos F.R."/>
            <person name="Vidigal T.H.D.A."/>
            <person name="Brescovit A.D."/>
            <person name="Santos A.J."/>
        </authorList>
    </citation>
    <scope>NUCLEOTIDE SEQUENCE</scope>
    <source>
        <tissue evidence="1">Shoot tissue taken approximately 20 cm above the soil surface</tissue>
    </source>
</reference>
<reference evidence="1" key="2">
    <citation type="journal article" date="2015" name="Data Brief">
        <title>Shoot transcriptome of the giant reed, Arundo donax.</title>
        <authorList>
            <person name="Barrero R.A."/>
            <person name="Guerrero F.D."/>
            <person name="Moolhuijzen P."/>
            <person name="Goolsby J.A."/>
            <person name="Tidwell J."/>
            <person name="Bellgard S.E."/>
            <person name="Bellgard M.I."/>
        </authorList>
    </citation>
    <scope>NUCLEOTIDE SEQUENCE</scope>
    <source>
        <tissue evidence="1">Shoot tissue taken approximately 20 cm above the soil surface</tissue>
    </source>
</reference>
<proteinExistence type="predicted"/>
<name>A0A0A9GSG7_ARUDO</name>
<dbReference type="AlphaFoldDB" id="A0A0A9GSG7"/>
<protein>
    <submittedName>
        <fullName evidence="1">Uncharacterized protein</fullName>
    </submittedName>
</protein>
<evidence type="ECO:0000313" key="1">
    <source>
        <dbReference type="EMBL" id="JAE28070.1"/>
    </source>
</evidence>
<organism evidence="1">
    <name type="scientific">Arundo donax</name>
    <name type="common">Giant reed</name>
    <name type="synonym">Donax arundinaceus</name>
    <dbReference type="NCBI Taxonomy" id="35708"/>
    <lineage>
        <taxon>Eukaryota</taxon>
        <taxon>Viridiplantae</taxon>
        <taxon>Streptophyta</taxon>
        <taxon>Embryophyta</taxon>
        <taxon>Tracheophyta</taxon>
        <taxon>Spermatophyta</taxon>
        <taxon>Magnoliopsida</taxon>
        <taxon>Liliopsida</taxon>
        <taxon>Poales</taxon>
        <taxon>Poaceae</taxon>
        <taxon>PACMAD clade</taxon>
        <taxon>Arundinoideae</taxon>
        <taxon>Arundineae</taxon>
        <taxon>Arundo</taxon>
    </lineage>
</organism>
<accession>A0A0A9GSG7</accession>
<dbReference type="EMBL" id="GBRH01169826">
    <property type="protein sequence ID" value="JAE28070.1"/>
    <property type="molecule type" value="Transcribed_RNA"/>
</dbReference>
<sequence length="33" mass="4009">MSFQMWQSPRTRYETILACPHYETIGAVVQWFM</sequence>